<dbReference type="Gene3D" id="3.20.20.370">
    <property type="entry name" value="Glycoside hydrolase/deacetylase"/>
    <property type="match status" value="1"/>
</dbReference>
<gene>
    <name evidence="7" type="ORF">CAL22_03200</name>
</gene>
<keyword evidence="4" id="KW-0460">Magnesium</keyword>
<evidence type="ECO:0000313" key="8">
    <source>
        <dbReference type="Proteomes" id="UP000216429"/>
    </source>
</evidence>
<keyword evidence="2" id="KW-0479">Metal-binding</keyword>
<accession>A0A261VWZ1</accession>
<keyword evidence="5" id="KW-0119">Carbohydrate metabolism</keyword>
<comment type="cofactor">
    <cofactor evidence="1">
        <name>Mg(2+)</name>
        <dbReference type="ChEBI" id="CHEBI:18420"/>
    </cofactor>
</comment>
<name>A0A261VWZ1_9BORD</name>
<evidence type="ECO:0000256" key="6">
    <source>
        <dbReference type="SAM" id="MobiDB-lite"/>
    </source>
</evidence>
<evidence type="ECO:0008006" key="9">
    <source>
        <dbReference type="Google" id="ProtNLM"/>
    </source>
</evidence>
<dbReference type="GO" id="GO:0046872">
    <property type="term" value="F:metal ion binding"/>
    <property type="evidence" value="ECO:0007669"/>
    <property type="project" value="UniProtKB-KW"/>
</dbReference>
<feature type="region of interest" description="Disordered" evidence="6">
    <location>
        <begin position="277"/>
        <end position="297"/>
    </location>
</feature>
<keyword evidence="8" id="KW-1185">Reference proteome</keyword>
<dbReference type="EMBL" id="NEVU01000001">
    <property type="protein sequence ID" value="OZI78002.1"/>
    <property type="molecule type" value="Genomic_DNA"/>
</dbReference>
<evidence type="ECO:0000256" key="5">
    <source>
        <dbReference type="ARBA" id="ARBA00023277"/>
    </source>
</evidence>
<reference evidence="8" key="1">
    <citation type="submission" date="2017-05" db="EMBL/GenBank/DDBJ databases">
        <title>Complete and WGS of Bordetella genogroups.</title>
        <authorList>
            <person name="Spilker T."/>
            <person name="Lipuma J."/>
        </authorList>
    </citation>
    <scope>NUCLEOTIDE SEQUENCE [LARGE SCALE GENOMIC DNA]</scope>
    <source>
        <strain evidence="8">AU6712</strain>
    </source>
</reference>
<dbReference type="Proteomes" id="UP000216429">
    <property type="component" value="Unassembled WGS sequence"/>
</dbReference>
<evidence type="ECO:0000256" key="4">
    <source>
        <dbReference type="ARBA" id="ARBA00022842"/>
    </source>
</evidence>
<protein>
    <recommendedName>
        <fullName evidence="9">Cellobiose phosphorylase</fullName>
    </recommendedName>
</protein>
<dbReference type="GO" id="GO:0005975">
    <property type="term" value="P:carbohydrate metabolic process"/>
    <property type="evidence" value="ECO:0007669"/>
    <property type="project" value="InterPro"/>
</dbReference>
<comment type="caution">
    <text evidence="7">The sequence shown here is derived from an EMBL/GenBank/DDBJ whole genome shotgun (WGS) entry which is preliminary data.</text>
</comment>
<feature type="compositionally biased region" description="Basic and acidic residues" evidence="6">
    <location>
        <begin position="285"/>
        <end position="297"/>
    </location>
</feature>
<evidence type="ECO:0000256" key="3">
    <source>
        <dbReference type="ARBA" id="ARBA00022801"/>
    </source>
</evidence>
<dbReference type="AlphaFoldDB" id="A0A261VWZ1"/>
<dbReference type="GO" id="GO:0019213">
    <property type="term" value="F:deacetylase activity"/>
    <property type="evidence" value="ECO:0007669"/>
    <property type="project" value="TreeGrafter"/>
</dbReference>
<dbReference type="GO" id="GO:0016787">
    <property type="term" value="F:hydrolase activity"/>
    <property type="evidence" value="ECO:0007669"/>
    <property type="project" value="UniProtKB-KW"/>
</dbReference>
<dbReference type="InterPro" id="IPR011330">
    <property type="entry name" value="Glyco_hydro/deAcase_b/a-brl"/>
</dbReference>
<sequence length="297" mass="32138">MQASAYGRRVAVCGDDFGMDACVDHAIFQLLDAGSLSAVSCMSGGPSFARHAAELKARGTDIGLHLNLSEPLSVVDQGMLPLRTLLLRAYGGRLDRQVVGQAIERQLDAFEDQMGQAPHYVDGHQHVHQLPGVRELLLQALQRRYGGQRPWLRLTRAGAQQGLPWSAVAKAHLIAALGGHALAAQAGKAGWPANGRFFGAYGFTGGKRRYAALLHHWFCNALDGDLIMSHPSLPGPVAHAQQRVAEFDVLASAELRDWLVGNGVSIARLSQMIPVSATQPQARRPSWEEADRPLISR</sequence>
<evidence type="ECO:0000256" key="1">
    <source>
        <dbReference type="ARBA" id="ARBA00001946"/>
    </source>
</evidence>
<evidence type="ECO:0000313" key="7">
    <source>
        <dbReference type="EMBL" id="OZI78002.1"/>
    </source>
</evidence>
<dbReference type="PANTHER" id="PTHR31609">
    <property type="entry name" value="YDJC DEACETYLASE FAMILY MEMBER"/>
    <property type="match status" value="1"/>
</dbReference>
<dbReference type="SUPFAM" id="SSF88713">
    <property type="entry name" value="Glycoside hydrolase/deacetylase"/>
    <property type="match status" value="1"/>
</dbReference>
<organism evidence="7 8">
    <name type="scientific">Bordetella genomosp. 12</name>
    <dbReference type="NCBI Taxonomy" id="463035"/>
    <lineage>
        <taxon>Bacteria</taxon>
        <taxon>Pseudomonadati</taxon>
        <taxon>Pseudomonadota</taxon>
        <taxon>Betaproteobacteria</taxon>
        <taxon>Burkholderiales</taxon>
        <taxon>Alcaligenaceae</taxon>
        <taxon>Bordetella</taxon>
    </lineage>
</organism>
<proteinExistence type="predicted"/>
<keyword evidence="3" id="KW-0378">Hydrolase</keyword>
<dbReference type="InterPro" id="IPR006879">
    <property type="entry name" value="YdjC-like"/>
</dbReference>
<dbReference type="CDD" id="cd10807">
    <property type="entry name" value="YdjC_like_3"/>
    <property type="match status" value="1"/>
</dbReference>
<dbReference type="Pfam" id="PF04794">
    <property type="entry name" value="YdjC"/>
    <property type="match status" value="1"/>
</dbReference>
<dbReference type="OrthoDB" id="5295855at2"/>
<dbReference type="PANTHER" id="PTHR31609:SF1">
    <property type="entry name" value="CARBOHYDRATE DEACETYLASE"/>
    <property type="match status" value="1"/>
</dbReference>
<evidence type="ECO:0000256" key="2">
    <source>
        <dbReference type="ARBA" id="ARBA00022723"/>
    </source>
</evidence>